<dbReference type="Proteomes" id="UP000799437">
    <property type="component" value="Unassembled WGS sequence"/>
</dbReference>
<evidence type="ECO:0000256" key="1">
    <source>
        <dbReference type="SAM" id="MobiDB-lite"/>
    </source>
</evidence>
<reference evidence="3" key="1">
    <citation type="journal article" date="2020" name="Stud. Mycol.">
        <title>101 Dothideomycetes genomes: a test case for predicting lifestyles and emergence of pathogens.</title>
        <authorList>
            <person name="Haridas S."/>
            <person name="Albert R."/>
            <person name="Binder M."/>
            <person name="Bloem J."/>
            <person name="Labutti K."/>
            <person name="Salamov A."/>
            <person name="Andreopoulos B."/>
            <person name="Baker S."/>
            <person name="Barry K."/>
            <person name="Bills G."/>
            <person name="Bluhm B."/>
            <person name="Cannon C."/>
            <person name="Castanera R."/>
            <person name="Culley D."/>
            <person name="Daum C."/>
            <person name="Ezra D."/>
            <person name="Gonzalez J."/>
            <person name="Henrissat B."/>
            <person name="Kuo A."/>
            <person name="Liang C."/>
            <person name="Lipzen A."/>
            <person name="Lutzoni F."/>
            <person name="Magnuson J."/>
            <person name="Mondo S."/>
            <person name="Nolan M."/>
            <person name="Ohm R."/>
            <person name="Pangilinan J."/>
            <person name="Park H.-J."/>
            <person name="Ramirez L."/>
            <person name="Alfaro M."/>
            <person name="Sun H."/>
            <person name="Tritt A."/>
            <person name="Yoshinaga Y."/>
            <person name="Zwiers L.-H."/>
            <person name="Turgeon B."/>
            <person name="Goodwin S."/>
            <person name="Spatafora J."/>
            <person name="Crous P."/>
            <person name="Grigoriev I."/>
        </authorList>
    </citation>
    <scope>NUCLEOTIDE SEQUENCE</scope>
    <source>
        <strain evidence="3">CBS 121739</strain>
    </source>
</reference>
<feature type="region of interest" description="Disordered" evidence="1">
    <location>
        <begin position="1"/>
        <end position="160"/>
    </location>
</feature>
<dbReference type="InterPro" id="IPR052292">
    <property type="entry name" value="Glucose_repression_reg"/>
</dbReference>
<feature type="compositionally biased region" description="Polar residues" evidence="1">
    <location>
        <begin position="21"/>
        <end position="42"/>
    </location>
</feature>
<sequence>MAEVLSAVPDAQSYFAPSPLRRSSPSQTSLFSNSPRSYSPKSRPQPVEHNDIISHSLLSSGHSSPRVSRFDTPDDSSVSSTPASSLSLYTQSDDCDADVEDDEISFPSYDFQSEPSKEDYQEESVELDSSHVSGPPSSVTPDEHPTAEDDTAVRPEPSQHVDYLSHNWDEEDIAASWRHIVSKRKVYGERSRLENASWRTWAKSKHNLKTVSPETLNWLKDCDVTWLYGPLQTAPNRSYPSQSSEPASRLSKNNSFIAKKPILKKRSVSELMLQKSLSASSLVKQAAACVQAQQKAGSSLRAPRPGFVRACSDFVSSSSSSKPASRDATSSISSRSSSGLQTPDQGEKRHIRFDDKVEQCIAIDVKDGEYDEEEDNWPPQDDDSSDDDLVMMKASNKKKILSRNNSRSSFNGDTKIIEKLEPTTLKYRTDSPDVTQQTTVHSFGMYKSSKISPSPSQETLRPSNSSKNFLLPEDDDDDDMAWEPSSAFNNGGPLVSRQGGDLREAAGLRRTESGMFMPYEDDEGMDPGNGILGRVVETVNTARDIAHVIWNVGWRN</sequence>
<evidence type="ECO:0000259" key="2">
    <source>
        <dbReference type="Pfam" id="PF08550"/>
    </source>
</evidence>
<feature type="region of interest" description="Disordered" evidence="1">
    <location>
        <begin position="429"/>
        <end position="474"/>
    </location>
</feature>
<organism evidence="3 4">
    <name type="scientific">Pseudovirgaria hyperparasitica</name>
    <dbReference type="NCBI Taxonomy" id="470096"/>
    <lineage>
        <taxon>Eukaryota</taxon>
        <taxon>Fungi</taxon>
        <taxon>Dikarya</taxon>
        <taxon>Ascomycota</taxon>
        <taxon>Pezizomycotina</taxon>
        <taxon>Dothideomycetes</taxon>
        <taxon>Dothideomycetes incertae sedis</taxon>
        <taxon>Acrospermales</taxon>
        <taxon>Acrospermaceae</taxon>
        <taxon>Pseudovirgaria</taxon>
    </lineage>
</organism>
<dbReference type="GeneID" id="54486849"/>
<feature type="region of interest" description="Disordered" evidence="1">
    <location>
        <begin position="316"/>
        <end position="353"/>
    </location>
</feature>
<feature type="compositionally biased region" description="Basic and acidic residues" evidence="1">
    <location>
        <begin position="141"/>
        <end position="159"/>
    </location>
</feature>
<dbReference type="EMBL" id="ML996581">
    <property type="protein sequence ID" value="KAF2754275.1"/>
    <property type="molecule type" value="Genomic_DNA"/>
</dbReference>
<feature type="compositionally biased region" description="Acidic residues" evidence="1">
    <location>
        <begin position="369"/>
        <end position="388"/>
    </location>
</feature>
<feature type="region of interest" description="Disordered" evidence="1">
    <location>
        <begin position="367"/>
        <end position="388"/>
    </location>
</feature>
<dbReference type="RefSeq" id="XP_033596726.1">
    <property type="nucleotide sequence ID" value="XM_033745795.1"/>
</dbReference>
<evidence type="ECO:0000313" key="4">
    <source>
        <dbReference type="Proteomes" id="UP000799437"/>
    </source>
</evidence>
<proteinExistence type="predicted"/>
<feature type="compositionally biased region" description="Polar residues" evidence="1">
    <location>
        <begin position="449"/>
        <end position="468"/>
    </location>
</feature>
<gene>
    <name evidence="3" type="ORF">EJ05DRAFT_489501</name>
</gene>
<feature type="compositionally biased region" description="Polar residues" evidence="1">
    <location>
        <begin position="432"/>
        <end position="441"/>
    </location>
</feature>
<evidence type="ECO:0000313" key="3">
    <source>
        <dbReference type="EMBL" id="KAF2754275.1"/>
    </source>
</evidence>
<dbReference type="OrthoDB" id="5563539at2759"/>
<feature type="compositionally biased region" description="Low complexity" evidence="1">
    <location>
        <begin position="54"/>
        <end position="64"/>
    </location>
</feature>
<feature type="compositionally biased region" description="Low complexity" evidence="1">
    <location>
        <begin position="316"/>
        <end position="338"/>
    </location>
</feature>
<dbReference type="PANTHER" id="PTHR28051">
    <property type="entry name" value="PROTEIN MTL1-RELATED"/>
    <property type="match status" value="1"/>
</dbReference>
<dbReference type="GO" id="GO:0042149">
    <property type="term" value="P:cellular response to glucose starvation"/>
    <property type="evidence" value="ECO:0007669"/>
    <property type="project" value="TreeGrafter"/>
</dbReference>
<dbReference type="AlphaFoldDB" id="A0A6A6VVT0"/>
<dbReference type="PANTHER" id="PTHR28051:SF1">
    <property type="entry name" value="PROTEIN MTL1-RELATED"/>
    <property type="match status" value="1"/>
</dbReference>
<dbReference type="InterPro" id="IPR013860">
    <property type="entry name" value="AreA_GATA"/>
</dbReference>
<dbReference type="GO" id="GO:0005773">
    <property type="term" value="C:vacuole"/>
    <property type="evidence" value="ECO:0007669"/>
    <property type="project" value="GOC"/>
</dbReference>
<accession>A0A6A6VVT0</accession>
<dbReference type="GO" id="GO:0007039">
    <property type="term" value="P:protein catabolic process in the vacuole"/>
    <property type="evidence" value="ECO:0007669"/>
    <property type="project" value="TreeGrafter"/>
</dbReference>
<feature type="compositionally biased region" description="Acidic residues" evidence="1">
    <location>
        <begin position="93"/>
        <end position="104"/>
    </location>
</feature>
<dbReference type="Pfam" id="PF08550">
    <property type="entry name" value="GATA_AreA"/>
    <property type="match status" value="1"/>
</dbReference>
<feature type="compositionally biased region" description="Low complexity" evidence="1">
    <location>
        <begin position="75"/>
        <end position="88"/>
    </location>
</feature>
<protein>
    <recommendedName>
        <fullName evidence="2">Nitrogen regulatory protein areA GATA-like domain-containing protein</fullName>
    </recommendedName>
</protein>
<feature type="compositionally biased region" description="Polar residues" evidence="1">
    <location>
        <begin position="130"/>
        <end position="140"/>
    </location>
</feature>
<feature type="domain" description="Nitrogen regulatory protein areA GATA-like" evidence="2">
    <location>
        <begin position="176"/>
        <end position="203"/>
    </location>
</feature>
<name>A0A6A6VVT0_9PEZI</name>
<keyword evidence="4" id="KW-1185">Reference proteome</keyword>